<keyword evidence="2" id="KW-1133">Transmembrane helix</keyword>
<dbReference type="Gene3D" id="3.90.1580.10">
    <property type="entry name" value="paralog of FGE (formylglycine-generating enzyme)"/>
    <property type="match status" value="1"/>
</dbReference>
<evidence type="ECO:0000313" key="4">
    <source>
        <dbReference type="EMBL" id="SFE23181.1"/>
    </source>
</evidence>
<dbReference type="InterPro" id="IPR016187">
    <property type="entry name" value="CTDL_fold"/>
</dbReference>
<dbReference type="Proteomes" id="UP000199400">
    <property type="component" value="Unassembled WGS sequence"/>
</dbReference>
<organism evidence="4 5">
    <name type="scientific">Nannocystis exedens</name>
    <dbReference type="NCBI Taxonomy" id="54"/>
    <lineage>
        <taxon>Bacteria</taxon>
        <taxon>Pseudomonadati</taxon>
        <taxon>Myxococcota</taxon>
        <taxon>Polyangia</taxon>
        <taxon>Nannocystales</taxon>
        <taxon>Nannocystaceae</taxon>
        <taxon>Nannocystis</taxon>
    </lineage>
</organism>
<dbReference type="OrthoDB" id="175850at2"/>
<dbReference type="RefSeq" id="WP_096328285.1">
    <property type="nucleotide sequence ID" value="NZ_FOMX01000010.1"/>
</dbReference>
<evidence type="ECO:0000256" key="2">
    <source>
        <dbReference type="SAM" id="Phobius"/>
    </source>
</evidence>
<feature type="compositionally biased region" description="Low complexity" evidence="1">
    <location>
        <begin position="132"/>
        <end position="144"/>
    </location>
</feature>
<accession>A0A1I1YUR3</accession>
<feature type="region of interest" description="Disordered" evidence="1">
    <location>
        <begin position="113"/>
        <end position="145"/>
    </location>
</feature>
<feature type="domain" description="Sulfatase-modifying factor enzyme-like" evidence="3">
    <location>
        <begin position="161"/>
        <end position="312"/>
    </location>
</feature>
<reference evidence="5" key="1">
    <citation type="submission" date="2016-10" db="EMBL/GenBank/DDBJ databases">
        <authorList>
            <person name="Varghese N."/>
            <person name="Submissions S."/>
        </authorList>
    </citation>
    <scope>NUCLEOTIDE SEQUENCE [LARGE SCALE GENOMIC DNA]</scope>
    <source>
        <strain evidence="5">ATCC 25963</strain>
    </source>
</reference>
<sequence>MKRRDTAKMADLLRSIFEKDELRGFMMLNYKEIHDSIRWDSTHQILAAEVAAALERHGRLDDEALRAALKAERPARAREIAELRGTRRVLPALLIGAVGLGLVVVGERGMHAWSPRSSESGMTTRERDPEVAQAQATPAAQPCPEDMVEVVPDPRIYRGEEPFCLDVHEVSRGRYGLTCPPSGRGGVHEQVDKTFAQYCDSGAPDPRWSDYPVVMITAAEAQSFCEQQGRRLPTTRERKIAAAMEMDSQRVGESLRRMMNLCGAECRKPAGVTPFVFHHRDEYERLAPVGSFRDRFPSRLGLADLFGNAREIAMKGDLALACGGSWQSYDKSFLSPELCDAERTLPLGALRLPDVGFRCARDVSSETGS</sequence>
<protein>
    <submittedName>
        <fullName evidence="4">Formylglycine-generating enzyme, required for sulfatase activity, contains SUMF1/FGE domain</fullName>
    </submittedName>
</protein>
<evidence type="ECO:0000256" key="1">
    <source>
        <dbReference type="SAM" id="MobiDB-lite"/>
    </source>
</evidence>
<evidence type="ECO:0000259" key="3">
    <source>
        <dbReference type="Pfam" id="PF03781"/>
    </source>
</evidence>
<keyword evidence="5" id="KW-1185">Reference proteome</keyword>
<keyword evidence="2" id="KW-0812">Transmembrane</keyword>
<dbReference type="InterPro" id="IPR005532">
    <property type="entry name" value="SUMF_dom"/>
</dbReference>
<dbReference type="Pfam" id="PF03781">
    <property type="entry name" value="FGE-sulfatase"/>
    <property type="match status" value="1"/>
</dbReference>
<dbReference type="InterPro" id="IPR042095">
    <property type="entry name" value="SUMF_sf"/>
</dbReference>
<dbReference type="STRING" id="54.SAMN02745121_03551"/>
<keyword evidence="2" id="KW-0472">Membrane</keyword>
<dbReference type="EMBL" id="FOMX01000010">
    <property type="protein sequence ID" value="SFE23181.1"/>
    <property type="molecule type" value="Genomic_DNA"/>
</dbReference>
<evidence type="ECO:0000313" key="5">
    <source>
        <dbReference type="Proteomes" id="UP000199400"/>
    </source>
</evidence>
<feature type="transmembrane region" description="Helical" evidence="2">
    <location>
        <begin position="89"/>
        <end position="106"/>
    </location>
</feature>
<dbReference type="AlphaFoldDB" id="A0A1I1YUR3"/>
<gene>
    <name evidence="4" type="ORF">SAMN02745121_03551</name>
</gene>
<proteinExistence type="predicted"/>
<dbReference type="SUPFAM" id="SSF56436">
    <property type="entry name" value="C-type lectin-like"/>
    <property type="match status" value="1"/>
</dbReference>
<name>A0A1I1YUR3_9BACT</name>